<reference evidence="7" key="1">
    <citation type="submission" date="2022-11" db="UniProtKB">
        <authorList>
            <consortium name="WormBaseParasite"/>
        </authorList>
    </citation>
    <scope>IDENTIFICATION</scope>
</reference>
<sequence length="471" mass="52099">MLQLLIVGYVIYEIIRLSNLPDAGSYAPPQLLQPPIQLPSQQSTLPVFKMSLIADLAWIKRGIPKPVPDKVKLSSEEIRSLIQEGEPETSELSDTDDAALNGVQQQRGIRGSSPDVADEGMGTDNYRLDKYDESDEERPNPLAGIMTFASPMEDPHITTYVDSDEEDQEDFEIKPDDNLVAVAKVDKNEYTLEVYLYNETQNDWYVHHDYILEVPPLCLEPIYFDSGSDDKKGNLLAIGNIDASVNIWDLDLVNSVEPTSVLGREKAAKGAQGHTDAVLSLAWNRLTDHVLASGSADSSVILWDLDEMKPATVAAHFSGMVQAVEWHPAESPILLTGTLSSQVGITDCRKCDSLSKQWEVSGHLYYMDTRKNEPVMSKKVHKGGARSIVQSCYTKGLLSTCGEDGLLKVWRLQESSSDLELITEHNMNLGALHICRFSPDSGSVLVVGGEKEEMVKVVEVSKFEEVQKAFS</sequence>
<keyword evidence="3" id="KW-0677">Repeat</keyword>
<evidence type="ECO:0000313" key="6">
    <source>
        <dbReference type="Proteomes" id="UP000887581"/>
    </source>
</evidence>
<evidence type="ECO:0000256" key="4">
    <source>
        <dbReference type="PROSITE-ProRule" id="PRU00221"/>
    </source>
</evidence>
<dbReference type="PROSITE" id="PS00678">
    <property type="entry name" value="WD_REPEATS_1"/>
    <property type="match status" value="1"/>
</dbReference>
<dbReference type="SMART" id="SM00320">
    <property type="entry name" value="WD40"/>
    <property type="match status" value="4"/>
</dbReference>
<keyword evidence="6" id="KW-1185">Reference proteome</keyword>
<protein>
    <submittedName>
        <fullName evidence="7">Anaphase-promoting complex subunit 4 WD40 domain-containing protein</fullName>
    </submittedName>
</protein>
<evidence type="ECO:0000256" key="3">
    <source>
        <dbReference type="ARBA" id="ARBA00022737"/>
    </source>
</evidence>
<dbReference type="InterPro" id="IPR036322">
    <property type="entry name" value="WD40_repeat_dom_sf"/>
</dbReference>
<name>A0A915Q0H1_9BILA</name>
<dbReference type="PRINTS" id="PR00320">
    <property type="entry name" value="GPROTEINBRPT"/>
</dbReference>
<dbReference type="PANTHER" id="PTHR14091">
    <property type="entry name" value="PERIODIC TRYPTOPHAN PROTEIN 1"/>
    <property type="match status" value="1"/>
</dbReference>
<evidence type="ECO:0000256" key="1">
    <source>
        <dbReference type="ARBA" id="ARBA00022553"/>
    </source>
</evidence>
<organism evidence="6 7">
    <name type="scientific">Setaria digitata</name>
    <dbReference type="NCBI Taxonomy" id="48799"/>
    <lineage>
        <taxon>Eukaryota</taxon>
        <taxon>Metazoa</taxon>
        <taxon>Ecdysozoa</taxon>
        <taxon>Nematoda</taxon>
        <taxon>Chromadorea</taxon>
        <taxon>Rhabditida</taxon>
        <taxon>Spirurina</taxon>
        <taxon>Spiruromorpha</taxon>
        <taxon>Filarioidea</taxon>
        <taxon>Setariidae</taxon>
        <taxon>Setaria</taxon>
    </lineage>
</organism>
<proteinExistence type="predicted"/>
<dbReference type="PROSITE" id="PS50082">
    <property type="entry name" value="WD_REPEATS_2"/>
    <property type="match status" value="1"/>
</dbReference>
<evidence type="ECO:0000313" key="7">
    <source>
        <dbReference type="WBParaSite" id="sdigi.contig53.g3060.t1"/>
    </source>
</evidence>
<dbReference type="Pfam" id="PF00400">
    <property type="entry name" value="WD40"/>
    <property type="match status" value="1"/>
</dbReference>
<keyword evidence="1" id="KW-0597">Phosphoprotein</keyword>
<dbReference type="SUPFAM" id="SSF50978">
    <property type="entry name" value="WD40 repeat-like"/>
    <property type="match status" value="1"/>
</dbReference>
<dbReference type="InterPro" id="IPR020472">
    <property type="entry name" value="WD40_PAC1"/>
</dbReference>
<dbReference type="InterPro" id="IPR044285">
    <property type="entry name" value="PWP1"/>
</dbReference>
<dbReference type="AlphaFoldDB" id="A0A915Q0H1"/>
<dbReference type="GO" id="GO:0005634">
    <property type="term" value="C:nucleus"/>
    <property type="evidence" value="ECO:0007669"/>
    <property type="project" value="TreeGrafter"/>
</dbReference>
<dbReference type="WBParaSite" id="sdigi.contig53.g3060.t1">
    <property type="protein sequence ID" value="sdigi.contig53.g3060.t1"/>
    <property type="gene ID" value="sdigi.contig53.g3060"/>
</dbReference>
<evidence type="ECO:0000256" key="2">
    <source>
        <dbReference type="ARBA" id="ARBA00022574"/>
    </source>
</evidence>
<feature type="repeat" description="WD" evidence="4">
    <location>
        <begin position="271"/>
        <end position="313"/>
    </location>
</feature>
<dbReference type="Proteomes" id="UP000887581">
    <property type="component" value="Unplaced"/>
</dbReference>
<dbReference type="PROSITE" id="PS50294">
    <property type="entry name" value="WD_REPEATS_REGION"/>
    <property type="match status" value="1"/>
</dbReference>
<dbReference type="GO" id="GO:0006364">
    <property type="term" value="P:rRNA processing"/>
    <property type="evidence" value="ECO:0007669"/>
    <property type="project" value="InterPro"/>
</dbReference>
<keyword evidence="2 4" id="KW-0853">WD repeat</keyword>
<dbReference type="PANTHER" id="PTHR14091:SF0">
    <property type="entry name" value="PERIODIC TRYPTOPHAN PROTEIN 1 HOMOLOG"/>
    <property type="match status" value="1"/>
</dbReference>
<accession>A0A915Q0H1</accession>
<dbReference type="InterPro" id="IPR019775">
    <property type="entry name" value="WD40_repeat_CS"/>
</dbReference>
<dbReference type="Gene3D" id="2.130.10.10">
    <property type="entry name" value="YVTN repeat-like/Quinoprotein amine dehydrogenase"/>
    <property type="match status" value="2"/>
</dbReference>
<evidence type="ECO:0000256" key="5">
    <source>
        <dbReference type="SAM" id="MobiDB-lite"/>
    </source>
</evidence>
<dbReference type="InterPro" id="IPR001680">
    <property type="entry name" value="WD40_rpt"/>
</dbReference>
<dbReference type="InterPro" id="IPR015943">
    <property type="entry name" value="WD40/YVTN_repeat-like_dom_sf"/>
</dbReference>
<feature type="region of interest" description="Disordered" evidence="5">
    <location>
        <begin position="104"/>
        <end position="139"/>
    </location>
</feature>